<accession>A0ABR7HVT5</accession>
<organism evidence="3 4">
    <name type="scientific">Pseudoflavonifractor hominis</name>
    <dbReference type="NCBI Taxonomy" id="2763059"/>
    <lineage>
        <taxon>Bacteria</taxon>
        <taxon>Bacillati</taxon>
        <taxon>Bacillota</taxon>
        <taxon>Clostridia</taxon>
        <taxon>Eubacteriales</taxon>
        <taxon>Oscillospiraceae</taxon>
        <taxon>Pseudoflavonifractor</taxon>
    </lineage>
</organism>
<dbReference type="SUPFAM" id="SSF103486">
    <property type="entry name" value="V-type ATP synthase subunit C"/>
    <property type="match status" value="1"/>
</dbReference>
<dbReference type="EMBL" id="JACOPR010000008">
    <property type="protein sequence ID" value="MBC5731614.1"/>
    <property type="molecule type" value="Genomic_DNA"/>
</dbReference>
<evidence type="ECO:0000313" key="4">
    <source>
        <dbReference type="Proteomes" id="UP000660021"/>
    </source>
</evidence>
<dbReference type="InterPro" id="IPR044911">
    <property type="entry name" value="V-type_ATPase_csu/dsu_dom_3"/>
</dbReference>
<reference evidence="3 4" key="1">
    <citation type="submission" date="2020-08" db="EMBL/GenBank/DDBJ databases">
        <title>Genome public.</title>
        <authorList>
            <person name="Liu C."/>
            <person name="Sun Q."/>
        </authorList>
    </citation>
    <scope>NUCLEOTIDE SEQUENCE [LARGE SCALE GENOMIC DNA]</scope>
    <source>
        <strain evidence="3 4">New-38</strain>
    </source>
</reference>
<keyword evidence="2" id="KW-0406">Ion transport</keyword>
<comment type="caution">
    <text evidence="3">The sequence shown here is derived from an EMBL/GenBank/DDBJ whole genome shotgun (WGS) entry which is preliminary data.</text>
</comment>
<protein>
    <submittedName>
        <fullName evidence="3">V-type ATPase subunit</fullName>
    </submittedName>
</protein>
<evidence type="ECO:0000313" key="3">
    <source>
        <dbReference type="EMBL" id="MBC5731614.1"/>
    </source>
</evidence>
<gene>
    <name evidence="3" type="ORF">H8S34_12370</name>
</gene>
<name>A0ABR7HVT5_9FIRM</name>
<keyword evidence="1" id="KW-0813">Transport</keyword>
<evidence type="ECO:0000256" key="1">
    <source>
        <dbReference type="ARBA" id="ARBA00022448"/>
    </source>
</evidence>
<dbReference type="Pfam" id="PF01992">
    <property type="entry name" value="vATP-synt_AC39"/>
    <property type="match status" value="1"/>
</dbReference>
<dbReference type="InterPro" id="IPR036079">
    <property type="entry name" value="ATPase_csu/dsu_sf"/>
</dbReference>
<sequence>MIRAQMEYGALSSKVHALYGKRLRLADFEHMASLRTEAELSEYLRSHPAWSACAARLAGGVYIGRVELELALWDQFRTDYRKLLHFIPRADKALFSFPILLQEQRAILSTLRRLKAGHPLSPLPRSILHSTLDLQALASCTDFDGLTAAARDTIYAPALRRLRPAQAGTLPDYTGAETLLRSTYFSHMYHIIHKCYRGETKAVLLRSYGEQIDWFNLIHILRLKTYFPGQSDYLPVLFPFNYRLRPEMIRALCAAPDLSSARELLRDTPYAAGLSSSGVEELEDAFRRAFYTFNRRQLTHGTPSIYTAMAYLNLKDLELHALVSLIESVKYGVPYDTSLARLFG</sequence>
<proteinExistence type="predicted"/>
<evidence type="ECO:0000256" key="2">
    <source>
        <dbReference type="ARBA" id="ARBA00023065"/>
    </source>
</evidence>
<dbReference type="InterPro" id="IPR002843">
    <property type="entry name" value="ATPase_V0-cplx_csu/dsu"/>
</dbReference>
<dbReference type="RefSeq" id="WP_101691391.1">
    <property type="nucleotide sequence ID" value="NZ_JACOPR010000008.1"/>
</dbReference>
<dbReference type="Gene3D" id="1.10.132.50">
    <property type="entry name" value="ATP synthase (C/AC39) subunit, domain 3"/>
    <property type="match status" value="2"/>
</dbReference>
<keyword evidence="4" id="KW-1185">Reference proteome</keyword>
<dbReference type="Proteomes" id="UP000660021">
    <property type="component" value="Unassembled WGS sequence"/>
</dbReference>